<keyword evidence="2" id="KW-1003">Cell membrane</keyword>
<dbReference type="OrthoDB" id="442352at2759"/>
<feature type="signal peptide" evidence="8">
    <location>
        <begin position="1"/>
        <end position="15"/>
    </location>
</feature>
<feature type="transmembrane region" description="Helical" evidence="7">
    <location>
        <begin position="138"/>
        <end position="158"/>
    </location>
</feature>
<feature type="transmembrane region" description="Helical" evidence="7">
    <location>
        <begin position="216"/>
        <end position="236"/>
    </location>
</feature>
<keyword evidence="8" id="KW-0732">Signal</keyword>
<dbReference type="PANTHER" id="PTHR43302">
    <property type="entry name" value="TRANSPORTER ARSB-RELATED"/>
    <property type="match status" value="1"/>
</dbReference>
<dbReference type="PANTHER" id="PTHR43302:SF5">
    <property type="entry name" value="TRANSPORTER ARSB-RELATED"/>
    <property type="match status" value="1"/>
</dbReference>
<keyword evidence="3 7" id="KW-0812">Transmembrane</keyword>
<evidence type="ECO:0008006" key="11">
    <source>
        <dbReference type="Google" id="ProtNLM"/>
    </source>
</evidence>
<dbReference type="GO" id="GO:0005886">
    <property type="term" value="C:plasma membrane"/>
    <property type="evidence" value="ECO:0007669"/>
    <property type="project" value="UniProtKB-SubCell"/>
</dbReference>
<organism evidence="9 10">
    <name type="scientific">Leucocoprinus leucothites</name>
    <dbReference type="NCBI Taxonomy" id="201217"/>
    <lineage>
        <taxon>Eukaryota</taxon>
        <taxon>Fungi</taxon>
        <taxon>Dikarya</taxon>
        <taxon>Basidiomycota</taxon>
        <taxon>Agaricomycotina</taxon>
        <taxon>Agaricomycetes</taxon>
        <taxon>Agaricomycetidae</taxon>
        <taxon>Agaricales</taxon>
        <taxon>Agaricineae</taxon>
        <taxon>Agaricaceae</taxon>
        <taxon>Leucocoprinus</taxon>
    </lineage>
</organism>
<reference evidence="9 10" key="1">
    <citation type="journal article" date="2020" name="ISME J.">
        <title>Uncovering the hidden diversity of litter-decomposition mechanisms in mushroom-forming fungi.</title>
        <authorList>
            <person name="Floudas D."/>
            <person name="Bentzer J."/>
            <person name="Ahren D."/>
            <person name="Johansson T."/>
            <person name="Persson P."/>
            <person name="Tunlid A."/>
        </authorList>
    </citation>
    <scope>NUCLEOTIDE SEQUENCE [LARGE SCALE GENOMIC DNA]</scope>
    <source>
        <strain evidence="9 10">CBS 146.42</strain>
    </source>
</reference>
<feature type="transmembrane region" description="Helical" evidence="7">
    <location>
        <begin position="468"/>
        <end position="486"/>
    </location>
</feature>
<evidence type="ECO:0000256" key="7">
    <source>
        <dbReference type="SAM" id="Phobius"/>
    </source>
</evidence>
<feature type="transmembrane region" description="Helical" evidence="7">
    <location>
        <begin position="517"/>
        <end position="537"/>
    </location>
</feature>
<evidence type="ECO:0000256" key="2">
    <source>
        <dbReference type="ARBA" id="ARBA00022475"/>
    </source>
</evidence>
<feature type="region of interest" description="Disordered" evidence="6">
    <location>
        <begin position="334"/>
        <end position="361"/>
    </location>
</feature>
<proteinExistence type="predicted"/>
<evidence type="ECO:0000256" key="1">
    <source>
        <dbReference type="ARBA" id="ARBA00004651"/>
    </source>
</evidence>
<feature type="transmembrane region" description="Helical" evidence="7">
    <location>
        <begin position="25"/>
        <end position="45"/>
    </location>
</feature>
<feature type="transmembrane region" description="Helical" evidence="7">
    <location>
        <begin position="178"/>
        <end position="196"/>
    </location>
</feature>
<dbReference type="Proteomes" id="UP000559027">
    <property type="component" value="Unassembled WGS sequence"/>
</dbReference>
<evidence type="ECO:0000256" key="6">
    <source>
        <dbReference type="SAM" id="MobiDB-lite"/>
    </source>
</evidence>
<evidence type="ECO:0000256" key="3">
    <source>
        <dbReference type="ARBA" id="ARBA00022692"/>
    </source>
</evidence>
<evidence type="ECO:0000313" key="10">
    <source>
        <dbReference type="Proteomes" id="UP000559027"/>
    </source>
</evidence>
<evidence type="ECO:0000313" key="9">
    <source>
        <dbReference type="EMBL" id="KAF5350580.1"/>
    </source>
</evidence>
<keyword evidence="10" id="KW-1185">Reference proteome</keyword>
<feature type="transmembrane region" description="Helical" evidence="7">
    <location>
        <begin position="428"/>
        <end position="456"/>
    </location>
</feature>
<evidence type="ECO:0000256" key="8">
    <source>
        <dbReference type="SAM" id="SignalP"/>
    </source>
</evidence>
<evidence type="ECO:0000256" key="5">
    <source>
        <dbReference type="ARBA" id="ARBA00023136"/>
    </source>
</evidence>
<comment type="subcellular location">
    <subcellularLocation>
        <location evidence="1">Cell membrane</location>
        <topology evidence="1">Multi-pass membrane protein</topology>
    </subcellularLocation>
</comment>
<feature type="chain" id="PRO_5034224369" description="Citrate transporter-like domain-containing protein" evidence="8">
    <location>
        <begin position="16"/>
        <end position="538"/>
    </location>
</feature>
<accession>A0A8H5CZ47</accession>
<protein>
    <recommendedName>
        <fullName evidence="11">Citrate transporter-like domain-containing protein</fullName>
    </recommendedName>
</protein>
<sequence>MSFPLVFHLLTVVQAVFSPTTDMDLFPILTLIFFLLPTLFTLYPVKIPVPLPFFGWRSLLIDPYSAPIFAVVILWPLQCLGIEQIYDGIVGTDSFKPYKLIITFLSLAYISITLDVTTVLERAVFWAGDQARSGGCKLYIYFYIIVTILGLIISNEVALHSTSVFLVDFTTARGLQPFPWLISAFAVVNTPAMVLFAGNPTNFIICDIFNINKAAFSAYTILPFAACSMVCLFVMLRRFKGATYFPAQPSISSWTIPRNNLRDATATVAGIFFLGCCLVVSLGLSFLHVCVWKIFLSFAGLKSFIDVFWDQSQFVTATRTNSTYSLVASNPSTSVLGTTSETDRETRPTPSEDGDNDQTTETHVDGTYQLLTLRFPTFFNALPQLPFGLIPLVFSQSILIEALSQHGWIELFGQWLAAASGGRMIPTIWVVGIIGVPLCNFAGTNIGTTILLAKVIRQANLDGPSETGAAIALAVVSNIGAVNLSFSSSRSAFLWRAILQQEGIQVTWLTFAKWNSIPLVVMTCVGLAVVCVEMAVLR</sequence>
<name>A0A8H5CZ47_9AGAR</name>
<keyword evidence="4 7" id="KW-1133">Transmembrane helix</keyword>
<keyword evidence="5 7" id="KW-0472">Membrane</keyword>
<dbReference type="AlphaFoldDB" id="A0A8H5CZ47"/>
<feature type="transmembrane region" description="Helical" evidence="7">
    <location>
        <begin position="98"/>
        <end position="117"/>
    </location>
</feature>
<comment type="caution">
    <text evidence="9">The sequence shown here is derived from an EMBL/GenBank/DDBJ whole genome shotgun (WGS) entry which is preliminary data.</text>
</comment>
<feature type="transmembrane region" description="Helical" evidence="7">
    <location>
        <begin position="268"/>
        <end position="295"/>
    </location>
</feature>
<evidence type="ECO:0000256" key="4">
    <source>
        <dbReference type="ARBA" id="ARBA00022989"/>
    </source>
</evidence>
<dbReference type="EMBL" id="JAACJO010000014">
    <property type="protein sequence ID" value="KAF5350580.1"/>
    <property type="molecule type" value="Genomic_DNA"/>
</dbReference>
<gene>
    <name evidence="9" type="ORF">D9756_008763</name>
</gene>